<feature type="region of interest" description="Disordered" evidence="3">
    <location>
        <begin position="1"/>
        <end position="315"/>
    </location>
</feature>
<protein>
    <recommendedName>
        <fullName evidence="4">Bromo domain-containing protein</fullName>
    </recommendedName>
</protein>
<feature type="compositionally biased region" description="Basic and acidic residues" evidence="3">
    <location>
        <begin position="36"/>
        <end position="48"/>
    </location>
</feature>
<feature type="region of interest" description="Disordered" evidence="3">
    <location>
        <begin position="662"/>
        <end position="690"/>
    </location>
</feature>
<dbReference type="GO" id="GO:0005634">
    <property type="term" value="C:nucleus"/>
    <property type="evidence" value="ECO:0007669"/>
    <property type="project" value="TreeGrafter"/>
</dbReference>
<dbReference type="Proteomes" id="UP000748025">
    <property type="component" value="Unassembled WGS sequence"/>
</dbReference>
<evidence type="ECO:0000313" key="6">
    <source>
        <dbReference type="Proteomes" id="UP000748025"/>
    </source>
</evidence>
<dbReference type="CDD" id="cd04369">
    <property type="entry name" value="Bromodomain"/>
    <property type="match status" value="1"/>
</dbReference>
<keyword evidence="6" id="KW-1185">Reference proteome</keyword>
<dbReference type="PANTHER" id="PTHR22880">
    <property type="entry name" value="FALZ-RELATED BROMODOMAIN-CONTAINING PROTEINS"/>
    <property type="match status" value="1"/>
</dbReference>
<dbReference type="InterPro" id="IPR001487">
    <property type="entry name" value="Bromodomain"/>
</dbReference>
<feature type="compositionally biased region" description="Acidic residues" evidence="3">
    <location>
        <begin position="166"/>
        <end position="176"/>
    </location>
</feature>
<feature type="compositionally biased region" description="Basic and acidic residues" evidence="3">
    <location>
        <begin position="58"/>
        <end position="71"/>
    </location>
</feature>
<dbReference type="PROSITE" id="PS50014">
    <property type="entry name" value="BROMODOMAIN_2"/>
    <property type="match status" value="2"/>
</dbReference>
<name>A0A9P7NEV9_9HYPO</name>
<dbReference type="AlphaFoldDB" id="A0A9P7NEV9"/>
<reference evidence="5" key="1">
    <citation type="journal article" date="2020" name="bioRxiv">
        <title>Whole genome comparisons of ergot fungi reveals the divergence and evolution of species within the genus Claviceps are the result of varying mechanisms driving genome evolution and host range expansion.</title>
        <authorList>
            <person name="Wyka S.A."/>
            <person name="Mondo S.J."/>
            <person name="Liu M."/>
            <person name="Dettman J."/>
            <person name="Nalam V."/>
            <person name="Broders K.D."/>
        </authorList>
    </citation>
    <scope>NUCLEOTIDE SEQUENCE</scope>
    <source>
        <strain evidence="5">CCC 602</strain>
    </source>
</reference>
<evidence type="ECO:0000259" key="4">
    <source>
        <dbReference type="PROSITE" id="PS50014"/>
    </source>
</evidence>
<feature type="compositionally biased region" description="Basic and acidic residues" evidence="3">
    <location>
        <begin position="18"/>
        <end position="27"/>
    </location>
</feature>
<dbReference type="PRINTS" id="PR00503">
    <property type="entry name" value="BROMODOMAIN"/>
</dbReference>
<feature type="domain" description="Bromo" evidence="4">
    <location>
        <begin position="563"/>
        <end position="630"/>
    </location>
</feature>
<accession>A0A9P7NEV9</accession>
<dbReference type="InterPro" id="IPR036427">
    <property type="entry name" value="Bromodomain-like_sf"/>
</dbReference>
<evidence type="ECO:0000256" key="1">
    <source>
        <dbReference type="ARBA" id="ARBA00023117"/>
    </source>
</evidence>
<feature type="compositionally biased region" description="Polar residues" evidence="3">
    <location>
        <begin position="1"/>
        <end position="14"/>
    </location>
</feature>
<dbReference type="GO" id="GO:0006338">
    <property type="term" value="P:chromatin remodeling"/>
    <property type="evidence" value="ECO:0007669"/>
    <property type="project" value="TreeGrafter"/>
</dbReference>
<gene>
    <name evidence="5" type="ORF">E4U43_007475</name>
</gene>
<feature type="region of interest" description="Disordered" evidence="3">
    <location>
        <begin position="491"/>
        <end position="539"/>
    </location>
</feature>
<comment type="caution">
    <text evidence="5">The sequence shown here is derived from an EMBL/GenBank/DDBJ whole genome shotgun (WGS) entry which is preliminary data.</text>
</comment>
<dbReference type="GO" id="GO:0000785">
    <property type="term" value="C:chromatin"/>
    <property type="evidence" value="ECO:0007669"/>
    <property type="project" value="TreeGrafter"/>
</dbReference>
<dbReference type="GO" id="GO:0006355">
    <property type="term" value="P:regulation of DNA-templated transcription"/>
    <property type="evidence" value="ECO:0007669"/>
    <property type="project" value="TreeGrafter"/>
</dbReference>
<feature type="domain" description="Bromo" evidence="4">
    <location>
        <begin position="353"/>
        <end position="428"/>
    </location>
</feature>
<dbReference type="Gene3D" id="1.20.920.10">
    <property type="entry name" value="Bromodomain-like"/>
    <property type="match status" value="2"/>
</dbReference>
<evidence type="ECO:0000313" key="5">
    <source>
        <dbReference type="EMBL" id="KAG6013140.1"/>
    </source>
</evidence>
<keyword evidence="1 2" id="KW-0103">Bromodomain</keyword>
<dbReference type="OrthoDB" id="784962at2759"/>
<feature type="compositionally biased region" description="Low complexity" evidence="3">
    <location>
        <begin position="779"/>
        <end position="797"/>
    </location>
</feature>
<sequence length="832" mass="89111">MDTSGTDAPASKQQMAVAEKEHDEQKTELNGVDGATKSETHSDSKSESSSRPAVASEKPIDATHDPSKIDDSEASAVMKDGNATDEHSSVPNGVDAAVKEETKPGSKSGDDANPASDMTSAPPNPETAEIVVKNNDDTAKLSASEDTTMHDVPDVADDSTSKVGVSDEDKETDQQVDEPSNKETVDTEMAVSPASKPKTSEKAAAVDDVAGESATASQDAVASVTSEVDLGPTSMSQLALETTEKPSSPADASSDVPMAEASSAKVARERDEDAEMDEPAPKRARTEPKDEQPAATSAAAEGEADVITSGGETSGLNLSALTTLSNWADEETNKRPISSFQRREMRKIVGRIRKTKAGFHFRESVQKLWAPLWDSYVAKVARPMDLAELDRGLRDPSGPYNTYGDFRKDLGLIFENALSFNGPLHDITASGATAVKAIWEEVLAIPSEEPAKTRTMPKPKPLREPRAIVNTESVARRPSAGLPASPAVNAVAAAPKPAPATTTQEQVAAERRSSTATEGDRPKRTVRAPKPKDIDYTTKPSRKKLKPELQFAEEVLAEIMSARHHEMNQWFMDPVDAEGLNIPDYYSVIKKPMDLNKVSRMLSGGDISNLKEFEKTVRLIFDNCFKFNGPVAQGNPVSVLAKKLEDLFLAQLKGKDAWLAKHAKSTNAPPSVSNASDEDEDEEDEDAEDAAAVVVDSKEIEELQAKLDKETKQLNSMLLTSNQSMIDIQKNIVDLVQKTLINKAQEAQAARAKAKSEKPKKSGKSGKAKSGASGGRKSTGGPAKKSGGSKKAAPKKSLTAAQKDQIANGINDLEYPHLDRAIDIIKKDTGQN</sequence>
<feature type="compositionally biased region" description="Basic and acidic residues" evidence="3">
    <location>
        <begin position="279"/>
        <end position="292"/>
    </location>
</feature>
<feature type="compositionally biased region" description="Basic and acidic residues" evidence="3">
    <location>
        <begin position="508"/>
        <end position="523"/>
    </location>
</feature>
<dbReference type="Pfam" id="PF17035">
    <property type="entry name" value="BET"/>
    <property type="match status" value="1"/>
</dbReference>
<organism evidence="5 6">
    <name type="scientific">Claviceps pusilla</name>
    <dbReference type="NCBI Taxonomy" id="123648"/>
    <lineage>
        <taxon>Eukaryota</taxon>
        <taxon>Fungi</taxon>
        <taxon>Dikarya</taxon>
        <taxon>Ascomycota</taxon>
        <taxon>Pezizomycotina</taxon>
        <taxon>Sordariomycetes</taxon>
        <taxon>Hypocreomycetidae</taxon>
        <taxon>Hypocreales</taxon>
        <taxon>Clavicipitaceae</taxon>
        <taxon>Claviceps</taxon>
    </lineage>
</organism>
<dbReference type="EMBL" id="SRPW01000639">
    <property type="protein sequence ID" value="KAG6013140.1"/>
    <property type="molecule type" value="Genomic_DNA"/>
</dbReference>
<dbReference type="InterPro" id="IPR027353">
    <property type="entry name" value="NET_dom"/>
</dbReference>
<evidence type="ECO:0000256" key="3">
    <source>
        <dbReference type="SAM" id="MobiDB-lite"/>
    </source>
</evidence>
<feature type="compositionally biased region" description="Basic and acidic residues" evidence="3">
    <location>
        <begin position="97"/>
        <end position="110"/>
    </location>
</feature>
<dbReference type="Pfam" id="PF00439">
    <property type="entry name" value="Bromodomain"/>
    <property type="match status" value="2"/>
</dbReference>
<feature type="compositionally biased region" description="Acidic residues" evidence="3">
    <location>
        <begin position="676"/>
        <end position="689"/>
    </location>
</feature>
<evidence type="ECO:0000256" key="2">
    <source>
        <dbReference type="PROSITE-ProRule" id="PRU00035"/>
    </source>
</evidence>
<feature type="non-terminal residue" evidence="5">
    <location>
        <position position="832"/>
    </location>
</feature>
<feature type="region of interest" description="Disordered" evidence="3">
    <location>
        <begin position="750"/>
        <end position="812"/>
    </location>
</feature>
<dbReference type="SMART" id="SM00297">
    <property type="entry name" value="BROMO"/>
    <property type="match status" value="1"/>
</dbReference>
<dbReference type="SUPFAM" id="SSF47370">
    <property type="entry name" value="Bromodomain"/>
    <property type="match status" value="2"/>
</dbReference>
<proteinExistence type="predicted"/>
<dbReference type="PANTHER" id="PTHR22880:SF225">
    <property type="entry name" value="BROMODOMAIN-CONTAINING PROTEIN BET-1-RELATED"/>
    <property type="match status" value="1"/>
</dbReference>
<feature type="compositionally biased region" description="Low complexity" evidence="3">
    <location>
        <begin position="246"/>
        <end position="255"/>
    </location>
</feature>
<feature type="compositionally biased region" description="Polar residues" evidence="3">
    <location>
        <begin position="214"/>
        <end position="226"/>
    </location>
</feature>
<dbReference type="InterPro" id="IPR050935">
    <property type="entry name" value="Bromo_chromatin_reader"/>
</dbReference>